<dbReference type="PANTHER" id="PTHR12677">
    <property type="entry name" value="GOLGI APPARATUS MEMBRANE PROTEIN TVP38-RELATED"/>
    <property type="match status" value="1"/>
</dbReference>
<evidence type="ECO:0000256" key="3">
    <source>
        <dbReference type="ARBA" id="ARBA00022692"/>
    </source>
</evidence>
<organism evidence="9">
    <name type="scientific">Pseudo-nitzschia australis</name>
    <dbReference type="NCBI Taxonomy" id="44445"/>
    <lineage>
        <taxon>Eukaryota</taxon>
        <taxon>Sar</taxon>
        <taxon>Stramenopiles</taxon>
        <taxon>Ochrophyta</taxon>
        <taxon>Bacillariophyta</taxon>
        <taxon>Bacillariophyceae</taxon>
        <taxon>Bacillariophycidae</taxon>
        <taxon>Bacillariales</taxon>
        <taxon>Bacillariaceae</taxon>
        <taxon>Pseudo-nitzschia</taxon>
    </lineage>
</organism>
<dbReference type="InterPro" id="IPR015414">
    <property type="entry name" value="TMEM64"/>
</dbReference>
<keyword evidence="3 7" id="KW-0812">Transmembrane</keyword>
<feature type="compositionally biased region" description="Polar residues" evidence="6">
    <location>
        <begin position="1"/>
        <end position="15"/>
    </location>
</feature>
<keyword evidence="4 7" id="KW-1133">Transmembrane helix</keyword>
<feature type="region of interest" description="Disordered" evidence="6">
    <location>
        <begin position="1"/>
        <end position="32"/>
    </location>
</feature>
<protein>
    <recommendedName>
        <fullName evidence="8">VTT domain-containing protein</fullName>
    </recommendedName>
</protein>
<evidence type="ECO:0000256" key="5">
    <source>
        <dbReference type="ARBA" id="ARBA00023136"/>
    </source>
</evidence>
<sequence>MKKSNCETASTASCFRNDKGTSNKPQEQELMGVGEAFELELKDTTRTDTSAAIIHVDIESTEVDDGQEDDNENYIDNEGVGEDDGGENPPEGRNNEEKEDESISDTSPFAYYRKVIIGLLFLTIVLFVVIDSIFGRNYIRQGITVFFDWIRENPKMGMVAFLLVYFVATVICVPGALLTFGAGFVFSASFDGSLTTGVVLGTLVVFVGSFASAIVAFLLARYLLFDRVRRLSKKYTIFEALDIALSEKGLRIMCLLRLSPITPFVLLNYIAGVTTIKLSSYSLSTFCILPGTILYVFLGASAGTLTDKSENNTLTTTLIVIGVAFGVLAIGLTSYYARKELNKEVDLVRSRQYSRAISRRRRIGYKRNIERRRRSRYRRIIDRKRAKIST</sequence>
<name>A0A7S4AKB5_9STRA</name>
<feature type="transmembrane region" description="Helical" evidence="7">
    <location>
        <begin position="317"/>
        <end position="337"/>
    </location>
</feature>
<proteinExistence type="predicted"/>
<feature type="transmembrane region" description="Helical" evidence="7">
    <location>
        <begin position="160"/>
        <end position="186"/>
    </location>
</feature>
<feature type="region of interest" description="Disordered" evidence="6">
    <location>
        <begin position="56"/>
        <end position="102"/>
    </location>
</feature>
<dbReference type="Pfam" id="PF09335">
    <property type="entry name" value="VTT_dom"/>
    <property type="match status" value="1"/>
</dbReference>
<comment type="subcellular location">
    <subcellularLocation>
        <location evidence="1">Cell membrane</location>
        <topology evidence="1">Multi-pass membrane protein</topology>
    </subcellularLocation>
</comment>
<feature type="transmembrane region" description="Helical" evidence="7">
    <location>
        <begin position="283"/>
        <end position="305"/>
    </location>
</feature>
<reference evidence="9" key="1">
    <citation type="submission" date="2021-01" db="EMBL/GenBank/DDBJ databases">
        <authorList>
            <person name="Corre E."/>
            <person name="Pelletier E."/>
            <person name="Niang G."/>
            <person name="Scheremetjew M."/>
            <person name="Finn R."/>
            <person name="Kale V."/>
            <person name="Holt S."/>
            <person name="Cochrane G."/>
            <person name="Meng A."/>
            <person name="Brown T."/>
            <person name="Cohen L."/>
        </authorList>
    </citation>
    <scope>NUCLEOTIDE SEQUENCE</scope>
    <source>
        <strain evidence="9">10249 10 AB</strain>
    </source>
</reference>
<feature type="transmembrane region" description="Helical" evidence="7">
    <location>
        <begin position="115"/>
        <end position="139"/>
    </location>
</feature>
<dbReference type="GO" id="GO:0005886">
    <property type="term" value="C:plasma membrane"/>
    <property type="evidence" value="ECO:0007669"/>
    <property type="project" value="UniProtKB-SubCell"/>
</dbReference>
<dbReference type="PANTHER" id="PTHR12677:SF59">
    <property type="entry name" value="GOLGI APPARATUS MEMBRANE PROTEIN TVP38-RELATED"/>
    <property type="match status" value="1"/>
</dbReference>
<keyword evidence="5 7" id="KW-0472">Membrane</keyword>
<feature type="compositionally biased region" description="Acidic residues" evidence="6">
    <location>
        <begin position="59"/>
        <end position="86"/>
    </location>
</feature>
<dbReference type="InterPro" id="IPR032816">
    <property type="entry name" value="VTT_dom"/>
</dbReference>
<dbReference type="EMBL" id="HBIX01015856">
    <property type="protein sequence ID" value="CAE0718752.1"/>
    <property type="molecule type" value="Transcribed_RNA"/>
</dbReference>
<evidence type="ECO:0000259" key="8">
    <source>
        <dbReference type="Pfam" id="PF09335"/>
    </source>
</evidence>
<feature type="domain" description="VTT" evidence="8">
    <location>
        <begin position="173"/>
        <end position="300"/>
    </location>
</feature>
<feature type="transmembrane region" description="Helical" evidence="7">
    <location>
        <begin position="198"/>
        <end position="224"/>
    </location>
</feature>
<keyword evidence="2" id="KW-1003">Cell membrane</keyword>
<evidence type="ECO:0000256" key="4">
    <source>
        <dbReference type="ARBA" id="ARBA00022989"/>
    </source>
</evidence>
<gene>
    <name evidence="9" type="ORF">PAUS00366_LOCUS11506</name>
</gene>
<evidence type="ECO:0000256" key="7">
    <source>
        <dbReference type="SAM" id="Phobius"/>
    </source>
</evidence>
<accession>A0A7S4AKB5</accession>
<evidence type="ECO:0000256" key="2">
    <source>
        <dbReference type="ARBA" id="ARBA00022475"/>
    </source>
</evidence>
<evidence type="ECO:0000256" key="6">
    <source>
        <dbReference type="SAM" id="MobiDB-lite"/>
    </source>
</evidence>
<dbReference type="AlphaFoldDB" id="A0A7S4AKB5"/>
<evidence type="ECO:0000313" key="9">
    <source>
        <dbReference type="EMBL" id="CAE0718752.1"/>
    </source>
</evidence>
<evidence type="ECO:0000256" key="1">
    <source>
        <dbReference type="ARBA" id="ARBA00004651"/>
    </source>
</evidence>